<feature type="transmembrane region" description="Helical" evidence="1">
    <location>
        <begin position="7"/>
        <end position="24"/>
    </location>
</feature>
<feature type="transmembrane region" description="Helical" evidence="1">
    <location>
        <begin position="36"/>
        <end position="57"/>
    </location>
</feature>
<keyword evidence="1" id="KW-0472">Membrane</keyword>
<dbReference type="EMBL" id="AP008215">
    <property type="protein sequence ID" value="BAH94483.1"/>
    <property type="molecule type" value="Genomic_DNA"/>
</dbReference>
<reference evidence="2 3" key="1">
    <citation type="journal article" date="2005" name="Nature">
        <title>The map-based sequence of the rice genome.</title>
        <authorList>
            <consortium name="International rice genome sequencing project (IRGSP)"/>
            <person name="Matsumoto T."/>
            <person name="Wu J."/>
            <person name="Kanamori H."/>
            <person name="Katayose Y."/>
            <person name="Fujisawa M."/>
            <person name="Namiki N."/>
            <person name="Mizuno H."/>
            <person name="Yamamoto K."/>
            <person name="Antonio B.A."/>
            <person name="Baba T."/>
            <person name="Sakata K."/>
            <person name="Nagamura Y."/>
            <person name="Aoki H."/>
            <person name="Arikawa K."/>
            <person name="Arita K."/>
            <person name="Bito T."/>
            <person name="Chiden Y."/>
            <person name="Fujitsuka N."/>
            <person name="Fukunaka R."/>
            <person name="Hamada M."/>
            <person name="Harada C."/>
            <person name="Hayashi A."/>
            <person name="Hijishita S."/>
            <person name="Honda M."/>
            <person name="Hosokawa S."/>
            <person name="Ichikawa Y."/>
            <person name="Idonuma A."/>
            <person name="Iijima M."/>
            <person name="Ikeda M."/>
            <person name="Ikeno M."/>
            <person name="Ito K."/>
            <person name="Ito S."/>
            <person name="Ito T."/>
            <person name="Ito Y."/>
            <person name="Ito Y."/>
            <person name="Iwabuchi A."/>
            <person name="Kamiya K."/>
            <person name="Karasawa W."/>
            <person name="Kurita K."/>
            <person name="Katagiri S."/>
            <person name="Kikuta A."/>
            <person name="Kobayashi H."/>
            <person name="Kobayashi N."/>
            <person name="Machita K."/>
            <person name="Maehara T."/>
            <person name="Masukawa M."/>
            <person name="Mizubayashi T."/>
            <person name="Mukai Y."/>
            <person name="Nagasaki H."/>
            <person name="Nagata Y."/>
            <person name="Naito S."/>
            <person name="Nakashima M."/>
            <person name="Nakama Y."/>
            <person name="Nakamichi Y."/>
            <person name="Nakamura M."/>
            <person name="Meguro A."/>
            <person name="Negishi M."/>
            <person name="Ohta I."/>
            <person name="Ohta T."/>
            <person name="Okamoto M."/>
            <person name="Ono N."/>
            <person name="Saji S."/>
            <person name="Sakaguchi M."/>
            <person name="Sakai K."/>
            <person name="Shibata M."/>
            <person name="Shimokawa T."/>
            <person name="Song J."/>
            <person name="Takazaki Y."/>
            <person name="Terasawa K."/>
            <person name="Tsugane M."/>
            <person name="Tsuji K."/>
            <person name="Ueda S."/>
            <person name="Waki K."/>
            <person name="Yamagata H."/>
            <person name="Yamamoto M."/>
            <person name="Yamamoto S."/>
            <person name="Yamane H."/>
            <person name="Yoshiki S."/>
            <person name="Yoshihara R."/>
            <person name="Yukawa K."/>
            <person name="Zhong H."/>
            <person name="Yano M."/>
            <person name="Yuan Q."/>
            <person name="Ouyang S."/>
            <person name="Liu J."/>
            <person name="Jones K.M."/>
            <person name="Gansberger K."/>
            <person name="Moffat K."/>
            <person name="Hill J."/>
            <person name="Bera J."/>
            <person name="Fadrosh D."/>
            <person name="Jin S."/>
            <person name="Johri S."/>
            <person name="Kim M."/>
            <person name="Overton L."/>
            <person name="Reardon M."/>
            <person name="Tsitrin T."/>
            <person name="Vuong H."/>
            <person name="Weaver B."/>
            <person name="Ciecko A."/>
            <person name="Tallon L."/>
            <person name="Jackson J."/>
            <person name="Pai G."/>
            <person name="Aken S.V."/>
            <person name="Utterback T."/>
            <person name="Reidmuller S."/>
            <person name="Feldblyum T."/>
            <person name="Hsiao J."/>
            <person name="Zismann V."/>
            <person name="Iobst S."/>
            <person name="de Vazeille A.R."/>
            <person name="Buell C.R."/>
            <person name="Ying K."/>
            <person name="Li Y."/>
            <person name="Lu T."/>
            <person name="Huang Y."/>
            <person name="Zhao Q."/>
            <person name="Feng Q."/>
            <person name="Zhang L."/>
            <person name="Zhu J."/>
            <person name="Weng Q."/>
            <person name="Mu J."/>
            <person name="Lu Y."/>
            <person name="Fan D."/>
            <person name="Liu Y."/>
            <person name="Guan J."/>
            <person name="Zhang Y."/>
            <person name="Yu S."/>
            <person name="Liu X."/>
            <person name="Zhang Y."/>
            <person name="Hong G."/>
            <person name="Han B."/>
            <person name="Choisne N."/>
            <person name="Demange N."/>
            <person name="Orjeda G."/>
            <person name="Samain S."/>
            <person name="Cattolico L."/>
            <person name="Pelletier E."/>
            <person name="Couloux A."/>
            <person name="Segurens B."/>
            <person name="Wincker P."/>
            <person name="D'Hont A."/>
            <person name="Scarpelli C."/>
            <person name="Weissenbach J."/>
            <person name="Salanoubat M."/>
            <person name="Quetier F."/>
            <person name="Yu Y."/>
            <person name="Kim H.R."/>
            <person name="Rambo T."/>
            <person name="Currie J."/>
            <person name="Collura K."/>
            <person name="Luo M."/>
            <person name="Yang T."/>
            <person name="Ammiraju J.S.S."/>
            <person name="Engler F."/>
            <person name="Soderlund C."/>
            <person name="Wing R.A."/>
            <person name="Palmer L.E."/>
            <person name="de la Bastide M."/>
            <person name="Spiegel L."/>
            <person name="Nascimento L."/>
            <person name="Zutavern T."/>
            <person name="O'Shaughnessy A."/>
            <person name="Dike S."/>
            <person name="Dedhia N."/>
            <person name="Preston R."/>
            <person name="Balija V."/>
            <person name="McCombie W.R."/>
            <person name="Chow T."/>
            <person name="Chen H."/>
            <person name="Chung M."/>
            <person name="Chen C."/>
            <person name="Shaw J."/>
            <person name="Wu H."/>
            <person name="Hsiao K."/>
            <person name="Chao Y."/>
            <person name="Chu M."/>
            <person name="Cheng C."/>
            <person name="Hour A."/>
            <person name="Lee P."/>
            <person name="Lin S."/>
            <person name="Lin Y."/>
            <person name="Liou J."/>
            <person name="Liu S."/>
            <person name="Hsing Y."/>
            <person name="Raghuvanshi S."/>
            <person name="Mohanty A."/>
            <person name="Bharti A.K."/>
            <person name="Gaur A."/>
            <person name="Gupta V."/>
            <person name="Kumar D."/>
            <person name="Ravi V."/>
            <person name="Vij S."/>
            <person name="Kapur A."/>
            <person name="Khurana P."/>
            <person name="Khurana P."/>
            <person name="Khurana J.P."/>
            <person name="Tyagi A.K."/>
            <person name="Gaikwad K."/>
            <person name="Singh A."/>
            <person name="Dalal V."/>
            <person name="Srivastava S."/>
            <person name="Dixit A."/>
            <person name="Pal A.K."/>
            <person name="Ghazi I.A."/>
            <person name="Yadav M."/>
            <person name="Pandit A."/>
            <person name="Bhargava A."/>
            <person name="Sureshbabu K."/>
            <person name="Batra K."/>
            <person name="Sharma T.R."/>
            <person name="Mohapatra T."/>
            <person name="Singh N.K."/>
            <person name="Messing J."/>
            <person name="Nelson A.B."/>
            <person name="Fuks G."/>
            <person name="Kavchok S."/>
            <person name="Keizer G."/>
            <person name="Linton E."/>
            <person name="Llaca V."/>
            <person name="Song R."/>
            <person name="Tanyolac B."/>
            <person name="Young S."/>
            <person name="Ho-Il K."/>
            <person name="Hahn J.H."/>
            <person name="Sangsakoo G."/>
            <person name="Vanavichit A."/>
            <person name="de Mattos Luiz.A.T."/>
            <person name="Zimmer P.D."/>
            <person name="Malone G."/>
            <person name="Dellagostin O."/>
            <person name="de Oliveira A.C."/>
            <person name="Bevan M."/>
            <person name="Bancroft I."/>
            <person name="Minx P."/>
            <person name="Cordum H."/>
            <person name="Wilson R."/>
            <person name="Cheng Z."/>
            <person name="Jin W."/>
            <person name="Jiang J."/>
            <person name="Leong S.A."/>
            <person name="Iwama H."/>
            <person name="Gojobori T."/>
            <person name="Itoh T."/>
            <person name="Niimura Y."/>
            <person name="Fujii Y."/>
            <person name="Habara T."/>
            <person name="Sakai H."/>
            <person name="Sato Y."/>
            <person name="Wilson G."/>
            <person name="Kumar K."/>
            <person name="McCouch S."/>
            <person name="Juretic N."/>
            <person name="Hoen D."/>
            <person name="Wright S."/>
            <person name="Bruskiewich R."/>
            <person name="Bureau T."/>
            <person name="Miyao A."/>
            <person name="Hirochika H."/>
            <person name="Nishikawa T."/>
            <person name="Kadowaki K."/>
            <person name="Sugiura M."/>
            <person name="Burr B."/>
            <person name="Sasaki T."/>
        </authorList>
    </citation>
    <scope>NUCLEOTIDE SEQUENCE [LARGE SCALE GENOMIC DNA]</scope>
    <source>
        <strain evidence="3">cv. Nipponbare</strain>
    </source>
</reference>
<reference evidence="3" key="2">
    <citation type="journal article" date="2008" name="Nucleic Acids Res.">
        <title>The rice annotation project database (RAP-DB): 2008 update.</title>
        <authorList>
            <consortium name="The rice annotation project (RAP)"/>
        </authorList>
    </citation>
    <scope>GENOME REANNOTATION</scope>
    <source>
        <strain evidence="3">cv. Nipponbare</strain>
    </source>
</reference>
<keyword evidence="1" id="KW-0812">Transmembrane</keyword>
<organism evidence="2 3">
    <name type="scientific">Oryza sativa subsp. japonica</name>
    <name type="common">Rice</name>
    <dbReference type="NCBI Taxonomy" id="39947"/>
    <lineage>
        <taxon>Eukaryota</taxon>
        <taxon>Viridiplantae</taxon>
        <taxon>Streptophyta</taxon>
        <taxon>Embryophyta</taxon>
        <taxon>Tracheophyta</taxon>
        <taxon>Spermatophyta</taxon>
        <taxon>Magnoliopsida</taxon>
        <taxon>Liliopsida</taxon>
        <taxon>Poales</taxon>
        <taxon>Poaceae</taxon>
        <taxon>BOP clade</taxon>
        <taxon>Oryzoideae</taxon>
        <taxon>Oryzeae</taxon>
        <taxon>Oryzinae</taxon>
        <taxon>Oryza</taxon>
        <taxon>Oryza sativa</taxon>
    </lineage>
</organism>
<dbReference type="GO" id="GO:0003872">
    <property type="term" value="F:6-phosphofructokinase activity"/>
    <property type="evidence" value="ECO:0007669"/>
    <property type="project" value="InterPro"/>
</dbReference>
<accession>C7J767</accession>
<dbReference type="KEGG" id="dosa:Os09g0298100"/>
<dbReference type="AlphaFoldDB" id="C7J767"/>
<evidence type="ECO:0000313" key="2">
    <source>
        <dbReference type="EMBL" id="BAH94483.1"/>
    </source>
</evidence>
<dbReference type="Gene3D" id="3.40.50.450">
    <property type="match status" value="1"/>
</dbReference>
<sequence length="62" mass="6856">MQVLGHICMHILAAGLNGYMAFATNLKEPTNKWRCAAVPLTVCFLVDCIVFINYAHLKCSSL</sequence>
<keyword evidence="1" id="KW-1133">Transmembrane helix</keyword>
<dbReference type="InterPro" id="IPR035966">
    <property type="entry name" value="PKF_sf"/>
</dbReference>
<proteinExistence type="predicted"/>
<evidence type="ECO:0000313" key="3">
    <source>
        <dbReference type="Proteomes" id="UP000000763"/>
    </source>
</evidence>
<gene>
    <name evidence="2" type="ordered locus">Os09g0298100</name>
</gene>
<evidence type="ECO:0000256" key="1">
    <source>
        <dbReference type="SAM" id="Phobius"/>
    </source>
</evidence>
<dbReference type="SUPFAM" id="SSF53784">
    <property type="entry name" value="Phosphofructokinase"/>
    <property type="match status" value="1"/>
</dbReference>
<dbReference type="Proteomes" id="UP000000763">
    <property type="component" value="Chromosome 9"/>
</dbReference>
<protein>
    <submittedName>
        <fullName evidence="2">Os09g0298100 protein</fullName>
    </submittedName>
</protein>
<name>C7J767_ORYSJ</name>